<protein>
    <recommendedName>
        <fullName evidence="5">GPI anchored protein</fullName>
    </recommendedName>
</protein>
<feature type="chain" id="PRO_5040981559" description="GPI anchored protein" evidence="2">
    <location>
        <begin position="17"/>
        <end position="361"/>
    </location>
</feature>
<proteinExistence type="predicted"/>
<evidence type="ECO:0000256" key="2">
    <source>
        <dbReference type="SAM" id="SignalP"/>
    </source>
</evidence>
<evidence type="ECO:0000313" key="3">
    <source>
        <dbReference type="EMBL" id="KAJ4015187.1"/>
    </source>
</evidence>
<feature type="region of interest" description="Disordered" evidence="1">
    <location>
        <begin position="259"/>
        <end position="344"/>
    </location>
</feature>
<feature type="compositionally biased region" description="Gly residues" evidence="1">
    <location>
        <begin position="259"/>
        <end position="268"/>
    </location>
</feature>
<keyword evidence="4" id="KW-1185">Reference proteome</keyword>
<dbReference type="Proteomes" id="UP001152130">
    <property type="component" value="Unassembled WGS sequence"/>
</dbReference>
<feature type="signal peptide" evidence="2">
    <location>
        <begin position="1"/>
        <end position="16"/>
    </location>
</feature>
<comment type="caution">
    <text evidence="3">The sequence shown here is derived from an EMBL/GenBank/DDBJ whole genome shotgun (WGS) entry which is preliminary data.</text>
</comment>
<feature type="compositionally biased region" description="Polar residues" evidence="1">
    <location>
        <begin position="284"/>
        <end position="295"/>
    </location>
</feature>
<name>A0A9W8PQT0_9HYPO</name>
<keyword evidence="2" id="KW-0732">Signal</keyword>
<organism evidence="3 4">
    <name type="scientific">Fusarium irregulare</name>
    <dbReference type="NCBI Taxonomy" id="2494466"/>
    <lineage>
        <taxon>Eukaryota</taxon>
        <taxon>Fungi</taxon>
        <taxon>Dikarya</taxon>
        <taxon>Ascomycota</taxon>
        <taxon>Pezizomycotina</taxon>
        <taxon>Sordariomycetes</taxon>
        <taxon>Hypocreomycetidae</taxon>
        <taxon>Hypocreales</taxon>
        <taxon>Nectriaceae</taxon>
        <taxon>Fusarium</taxon>
        <taxon>Fusarium incarnatum-equiseti species complex</taxon>
    </lineage>
</organism>
<reference evidence="3" key="1">
    <citation type="submission" date="2022-10" db="EMBL/GenBank/DDBJ databases">
        <title>Fusarium specimens isolated from Avocado Roots.</title>
        <authorList>
            <person name="Stajich J."/>
            <person name="Roper C."/>
            <person name="Heimlech-Rivalta G."/>
        </authorList>
    </citation>
    <scope>NUCLEOTIDE SEQUENCE</scope>
    <source>
        <strain evidence="3">CF00143</strain>
    </source>
</reference>
<gene>
    <name evidence="3" type="ORF">NW766_005518</name>
</gene>
<evidence type="ECO:0000256" key="1">
    <source>
        <dbReference type="SAM" id="MobiDB-lite"/>
    </source>
</evidence>
<evidence type="ECO:0008006" key="5">
    <source>
        <dbReference type="Google" id="ProtNLM"/>
    </source>
</evidence>
<sequence length="361" mass="36227">MLRSTLLLALAGLTVATDSVYFSAQKASQKGLPLLSGFSPRPQFLSMAATCEAGMKQCGNTCIESSGQCCDTTKGSYCEDGYRCQDDGCCEDGKLCSGPPTRCTDGKEMCGGYCIPKGKVCCLTGYCDEGEKCSSGGCSSGSSSGGSGGSSGGSSGGPNCQSYEEPCGDKCMPEGMVCCKTGYCLSGQTCTSDGKCQYGSGSGSSSGGSSGGSSEGSCASYQEECGEGCMPKGMVCCDTGYCLSGQICSSDGTCRYGSSSGGSGGSSGGSNDDDDDDDDDSKSATRTFDTPSFTAPSIEPIPTLDDDTFPTFSSRPLPTGPRSGGDDGDSTSNSNSDGGSSGSIVVPSIFMGVIAMIPLLL</sequence>
<feature type="compositionally biased region" description="Acidic residues" evidence="1">
    <location>
        <begin position="271"/>
        <end position="280"/>
    </location>
</feature>
<accession>A0A9W8PQT0</accession>
<evidence type="ECO:0000313" key="4">
    <source>
        <dbReference type="Proteomes" id="UP001152130"/>
    </source>
</evidence>
<dbReference type="AlphaFoldDB" id="A0A9W8PQT0"/>
<dbReference type="EMBL" id="JAPDHF010000007">
    <property type="protein sequence ID" value="KAJ4015187.1"/>
    <property type="molecule type" value="Genomic_DNA"/>
</dbReference>
<dbReference type="OrthoDB" id="5152093at2759"/>